<keyword evidence="1" id="KW-0812">Transmembrane</keyword>
<reference evidence="2 3" key="1">
    <citation type="submission" date="2016-11" db="EMBL/GenBank/DDBJ databases">
        <title>The macronuclear genome of Stentor coeruleus: a giant cell with tiny introns.</title>
        <authorList>
            <person name="Slabodnick M."/>
            <person name="Ruby J.G."/>
            <person name="Reiff S.B."/>
            <person name="Swart E.C."/>
            <person name="Gosai S."/>
            <person name="Prabakaran S."/>
            <person name="Witkowska E."/>
            <person name="Larue G.E."/>
            <person name="Fisher S."/>
            <person name="Freeman R.M."/>
            <person name="Gunawardena J."/>
            <person name="Chu W."/>
            <person name="Stover N.A."/>
            <person name="Gregory B.D."/>
            <person name="Nowacki M."/>
            <person name="Derisi J."/>
            <person name="Roy S.W."/>
            <person name="Marshall W.F."/>
            <person name="Sood P."/>
        </authorList>
    </citation>
    <scope>NUCLEOTIDE SEQUENCE [LARGE SCALE GENOMIC DNA]</scope>
    <source>
        <strain evidence="2">WM001</strain>
    </source>
</reference>
<keyword evidence="1" id="KW-1133">Transmembrane helix</keyword>
<organism evidence="2 3">
    <name type="scientific">Stentor coeruleus</name>
    <dbReference type="NCBI Taxonomy" id="5963"/>
    <lineage>
        <taxon>Eukaryota</taxon>
        <taxon>Sar</taxon>
        <taxon>Alveolata</taxon>
        <taxon>Ciliophora</taxon>
        <taxon>Postciliodesmatophora</taxon>
        <taxon>Heterotrichea</taxon>
        <taxon>Heterotrichida</taxon>
        <taxon>Stentoridae</taxon>
        <taxon>Stentor</taxon>
    </lineage>
</organism>
<evidence type="ECO:0000256" key="1">
    <source>
        <dbReference type="SAM" id="Phobius"/>
    </source>
</evidence>
<dbReference type="SUPFAM" id="SSF63829">
    <property type="entry name" value="Calcium-dependent phosphotriesterase"/>
    <property type="match status" value="1"/>
</dbReference>
<dbReference type="EMBL" id="MPUH01001138">
    <property type="protein sequence ID" value="OMJ69963.1"/>
    <property type="molecule type" value="Genomic_DNA"/>
</dbReference>
<protein>
    <recommendedName>
        <fullName evidence="4">Arylesterase</fullName>
    </recommendedName>
</protein>
<dbReference type="PANTHER" id="PTHR11799:SF12">
    <property type="entry name" value="PARAOXONASE-RELATED"/>
    <property type="match status" value="1"/>
</dbReference>
<dbReference type="InterPro" id="IPR051288">
    <property type="entry name" value="Serum_paraoxonase/arylesterase"/>
</dbReference>
<dbReference type="OrthoDB" id="432162at2759"/>
<dbReference type="Proteomes" id="UP000187209">
    <property type="component" value="Unassembled WGS sequence"/>
</dbReference>
<evidence type="ECO:0000313" key="3">
    <source>
        <dbReference type="Proteomes" id="UP000187209"/>
    </source>
</evidence>
<dbReference type="Gene3D" id="2.120.10.30">
    <property type="entry name" value="TolB, C-terminal domain"/>
    <property type="match status" value="1"/>
</dbReference>
<dbReference type="InterPro" id="IPR011042">
    <property type="entry name" value="6-blade_b-propeller_TolB-like"/>
</dbReference>
<keyword evidence="1" id="KW-0472">Membrane</keyword>
<dbReference type="AlphaFoldDB" id="A0A1R2AZJ8"/>
<keyword evidence="3" id="KW-1185">Reference proteome</keyword>
<evidence type="ECO:0008006" key="4">
    <source>
        <dbReference type="Google" id="ProtNLM"/>
    </source>
</evidence>
<gene>
    <name evidence="2" type="ORF">SteCoe_32160</name>
</gene>
<proteinExistence type="predicted"/>
<sequence length="366" mass="41965">MISKIIFILSGILWAYISYHFYGLMEFSKVFTPKNIEKCEKLEIEMTSEDLETYGDWVIGASGDISSLFFKHLQANNAIPGFLFAANPVTMEYYRIKTYNLPNDLVFNPHGIFLYKNSTLYVISHSYSKGGERVFVFSLKEDKKIEAVYEKSIYIDDQYGVHNSLAVIADDYFYISEFSSIPDTLEGRSFSTTTDIKRNLISLFRQGQKLKGCKIVDNNATCEEKYYGYMPNGIAYIDQTLFLADSLTKDIKVFTIQENYDLSLISSVKLFHAPDNLRIYNREIYTSGIHKSWDMVMFLHTSKKNKKLHFIPGHVSKIYYNGSEWVSSIVISEDILSFPTTCAINQNKIVITGLAENYLLVCPLTS</sequence>
<dbReference type="PANTHER" id="PTHR11799">
    <property type="entry name" value="PARAOXONASE"/>
    <property type="match status" value="1"/>
</dbReference>
<accession>A0A1R2AZJ8</accession>
<name>A0A1R2AZJ8_9CILI</name>
<feature type="transmembrane region" description="Helical" evidence="1">
    <location>
        <begin position="6"/>
        <end position="25"/>
    </location>
</feature>
<evidence type="ECO:0000313" key="2">
    <source>
        <dbReference type="EMBL" id="OMJ69963.1"/>
    </source>
</evidence>
<comment type="caution">
    <text evidence="2">The sequence shown here is derived from an EMBL/GenBank/DDBJ whole genome shotgun (WGS) entry which is preliminary data.</text>
</comment>